<dbReference type="Gene3D" id="3.40.50.300">
    <property type="entry name" value="P-loop containing nucleotide triphosphate hydrolases"/>
    <property type="match status" value="1"/>
</dbReference>
<dbReference type="EMBL" id="BMNC01000004">
    <property type="protein sequence ID" value="GGM93457.1"/>
    <property type="molecule type" value="Genomic_DNA"/>
</dbReference>
<gene>
    <name evidence="3" type="ORF">GCM10011609_33730</name>
</gene>
<comment type="caution">
    <text evidence="3">The sequence shown here is derived from an EMBL/GenBank/DDBJ whole genome shotgun (WGS) entry which is preliminary data.</text>
</comment>
<name>A0ABQ2HXA4_9PSEU</name>
<evidence type="ECO:0000313" key="3">
    <source>
        <dbReference type="EMBL" id="GGM93457.1"/>
    </source>
</evidence>
<dbReference type="Pfam" id="PF20469">
    <property type="entry name" value="OLD-like_TOPRIM"/>
    <property type="match status" value="1"/>
</dbReference>
<dbReference type="InterPro" id="IPR027417">
    <property type="entry name" value="P-loop_NTPase"/>
</dbReference>
<keyword evidence="4" id="KW-1185">Reference proteome</keyword>
<evidence type="ECO:0000259" key="1">
    <source>
        <dbReference type="Pfam" id="PF13175"/>
    </source>
</evidence>
<evidence type="ECO:0008006" key="5">
    <source>
        <dbReference type="Google" id="ProtNLM"/>
    </source>
</evidence>
<proteinExistence type="predicted"/>
<evidence type="ECO:0000259" key="2">
    <source>
        <dbReference type="Pfam" id="PF20469"/>
    </source>
</evidence>
<organism evidence="3 4">
    <name type="scientific">Lentzea pudingi</name>
    <dbReference type="NCBI Taxonomy" id="1789439"/>
    <lineage>
        <taxon>Bacteria</taxon>
        <taxon>Bacillati</taxon>
        <taxon>Actinomycetota</taxon>
        <taxon>Actinomycetes</taxon>
        <taxon>Pseudonocardiales</taxon>
        <taxon>Pseudonocardiaceae</taxon>
        <taxon>Lentzea</taxon>
    </lineage>
</organism>
<evidence type="ECO:0000313" key="4">
    <source>
        <dbReference type="Proteomes" id="UP000597656"/>
    </source>
</evidence>
<feature type="domain" description="Endonuclease GajA/Old nuclease/RecF-like AAA" evidence="1">
    <location>
        <begin position="189"/>
        <end position="361"/>
    </location>
</feature>
<dbReference type="Proteomes" id="UP000597656">
    <property type="component" value="Unassembled WGS sequence"/>
</dbReference>
<sequence>MDLMNFSVSGFRSLMRVEGIPVSSPTLVAGHNDGGKTALLDGLSFLLGEHTAEEADLTYTTGGSGERCATIVVEGQFALDEWEQQTFQRPSLIRIRRISDGTSASWELRAAVPTDPRLRDLSQHKAPELAALMKDLGLPPVSLKEQRLAALRAYGQDNSSGEDWIPLPKDLKNRLPRLLSFDGTKASAENAIKVALSSSFSAHIKDPSLQGKLTELEEEVRMRLSTESKSLCDHIMQRCPDITDVVVEPDVSFSQALRGTRIRISRKAGGPVDLTRSGLGSQRRISLAIWEWTSELLADQAQEQVTDGEKQATPLQTIVVYDEPDTHLDYTHQRKVMDLIREQSAIPHVNVVVATHSMNLIDGVDIADVVHLKIEDGHSVVERLGTETHDNIDNFLGKIAASVGLRNSVLLHERYFLAVEGDTEQQAVPHLFRLSQGLSLQAAGVALWSCDNNAGALHLGKYLVQHGRNVLVMIDADSQRESLFKEASLRRIFEDRFDDVVVFVGQPDNVRELEELFNDELWARVANERWPRPEPWTPADFTRHRAGKKFSGDVQEMLQTESELGPAGKPAMMVGLALSLRSADEVPRQLREIFQELTELAAQ</sequence>
<dbReference type="InterPro" id="IPR041685">
    <property type="entry name" value="AAA_GajA/Old/RecF-like"/>
</dbReference>
<accession>A0ABQ2HXA4</accession>
<dbReference type="SUPFAM" id="SSF52540">
    <property type="entry name" value="P-loop containing nucleoside triphosphate hydrolases"/>
    <property type="match status" value="1"/>
</dbReference>
<dbReference type="Pfam" id="PF13175">
    <property type="entry name" value="AAA_15"/>
    <property type="match status" value="1"/>
</dbReference>
<reference evidence="4" key="1">
    <citation type="journal article" date="2019" name="Int. J. Syst. Evol. Microbiol.">
        <title>The Global Catalogue of Microorganisms (GCM) 10K type strain sequencing project: providing services to taxonomists for standard genome sequencing and annotation.</title>
        <authorList>
            <consortium name="The Broad Institute Genomics Platform"/>
            <consortium name="The Broad Institute Genome Sequencing Center for Infectious Disease"/>
            <person name="Wu L."/>
            <person name="Ma J."/>
        </authorList>
    </citation>
    <scope>NUCLEOTIDE SEQUENCE [LARGE SCALE GENOMIC DNA]</scope>
    <source>
        <strain evidence="4">CGMCC 4.7319</strain>
    </source>
</reference>
<dbReference type="InterPro" id="IPR051396">
    <property type="entry name" value="Bact_Antivir_Def_Nuclease"/>
</dbReference>
<feature type="domain" description="OLD protein-like TOPRIM" evidence="2">
    <location>
        <begin position="418"/>
        <end position="477"/>
    </location>
</feature>
<protein>
    <recommendedName>
        <fullName evidence="5">AAA domain-containing protein</fullName>
    </recommendedName>
</protein>
<dbReference type="PANTHER" id="PTHR43581:SF4">
    <property type="entry name" value="ATP_GTP PHOSPHATASE"/>
    <property type="match status" value="1"/>
</dbReference>
<dbReference type="PANTHER" id="PTHR43581">
    <property type="entry name" value="ATP/GTP PHOSPHATASE"/>
    <property type="match status" value="1"/>
</dbReference>
<dbReference type="InterPro" id="IPR034139">
    <property type="entry name" value="TOPRIM_OLD"/>
</dbReference>